<comment type="similarity">
    <text evidence="1">Belongs to the bacterial-type ferredoxin family. FixX subfamily.</text>
</comment>
<evidence type="ECO:0000256" key="7">
    <source>
        <dbReference type="PIRNR" id="PIRNR036548"/>
    </source>
</evidence>
<evidence type="ECO:0000256" key="5">
    <source>
        <dbReference type="ARBA" id="ARBA00023004"/>
    </source>
</evidence>
<comment type="function">
    <text evidence="7">Could be a 3Fe-4S cluster-containing protein.</text>
</comment>
<evidence type="ECO:0000256" key="1">
    <source>
        <dbReference type="ARBA" id="ARBA00006327"/>
    </source>
</evidence>
<dbReference type="OrthoDB" id="9800260at2"/>
<gene>
    <name evidence="8" type="ORF">COO59_14075</name>
</gene>
<name>A0A2K1Q7N7_9GAMM</name>
<dbReference type="EMBL" id="NWUO01000010">
    <property type="protein sequence ID" value="PNS11053.1"/>
    <property type="molecule type" value="Genomic_DNA"/>
</dbReference>
<keyword evidence="4 7" id="KW-0249">Electron transport</keyword>
<sequence length="90" mass="9803">MSVNESLARNCYVPDDRSHIVLDGTLNDEQFALLEKVCPAGLFQRNAEGQAVLNYRGCLECGCCRTIAGPSAFSQWRYPASGCGIALRFG</sequence>
<protein>
    <recommendedName>
        <fullName evidence="7">Ferredoxin-like protein</fullName>
    </recommendedName>
</protein>
<dbReference type="GO" id="GO:0051536">
    <property type="term" value="F:iron-sulfur cluster binding"/>
    <property type="evidence" value="ECO:0007669"/>
    <property type="project" value="UniProtKB-KW"/>
</dbReference>
<accession>A0A2K1Q7N7</accession>
<comment type="caution">
    <text evidence="8">The sequence shown here is derived from an EMBL/GenBank/DDBJ whole genome shotgun (WGS) entry which is preliminary data.</text>
</comment>
<reference evidence="9" key="1">
    <citation type="submission" date="2017-09" db="EMBL/GenBank/DDBJ databases">
        <authorList>
            <person name="Palmer M."/>
            <person name="Steenkamp E.T."/>
            <person name="Coetzee M.P."/>
            <person name="Avontuur J.R."/>
            <person name="Van Zyl E."/>
            <person name="Chan W.-Y."/>
            <person name="Blom J."/>
            <person name="Venter S.N."/>
        </authorList>
    </citation>
    <scope>NUCLEOTIDE SEQUENCE [LARGE SCALE GENOMIC DNA]</scope>
    <source>
        <strain evidence="9">QC88-366</strain>
    </source>
</reference>
<evidence type="ECO:0000256" key="4">
    <source>
        <dbReference type="ARBA" id="ARBA00022982"/>
    </source>
</evidence>
<dbReference type="Proteomes" id="UP000236345">
    <property type="component" value="Unassembled WGS sequence"/>
</dbReference>
<keyword evidence="6 7" id="KW-0411">Iron-sulfur</keyword>
<evidence type="ECO:0000256" key="6">
    <source>
        <dbReference type="ARBA" id="ARBA00023014"/>
    </source>
</evidence>
<dbReference type="Gene3D" id="3.30.70.20">
    <property type="match status" value="1"/>
</dbReference>
<dbReference type="InterPro" id="IPR012206">
    <property type="entry name" value="Fd_FixX"/>
</dbReference>
<evidence type="ECO:0000256" key="3">
    <source>
        <dbReference type="ARBA" id="ARBA00022723"/>
    </source>
</evidence>
<dbReference type="PIRSF" id="PIRSF036548">
    <property type="entry name" value="Fdx_FixX"/>
    <property type="match status" value="1"/>
</dbReference>
<keyword evidence="2 7" id="KW-0813">Transport</keyword>
<evidence type="ECO:0000313" key="9">
    <source>
        <dbReference type="Proteomes" id="UP000236345"/>
    </source>
</evidence>
<dbReference type="PANTHER" id="PTHR43082:SF1">
    <property type="entry name" value="FERREDOXIN-LIKE PROTEIN FIXX-RELATED"/>
    <property type="match status" value="1"/>
</dbReference>
<evidence type="ECO:0000256" key="2">
    <source>
        <dbReference type="ARBA" id="ARBA00022448"/>
    </source>
</evidence>
<dbReference type="SUPFAM" id="SSF54862">
    <property type="entry name" value="4Fe-4S ferredoxins"/>
    <property type="match status" value="1"/>
</dbReference>
<dbReference type="PANTHER" id="PTHR43082">
    <property type="entry name" value="FERREDOXIN-LIKE"/>
    <property type="match status" value="1"/>
</dbReference>
<dbReference type="GO" id="GO:0005506">
    <property type="term" value="F:iron ion binding"/>
    <property type="evidence" value="ECO:0007669"/>
    <property type="project" value="UniProtKB-UniRule"/>
</dbReference>
<keyword evidence="9" id="KW-1185">Reference proteome</keyword>
<dbReference type="AlphaFoldDB" id="A0A2K1Q7N7"/>
<dbReference type="RefSeq" id="WP_103060422.1">
    <property type="nucleotide sequence ID" value="NZ_BSOF01000007.1"/>
</dbReference>
<evidence type="ECO:0000313" key="8">
    <source>
        <dbReference type="EMBL" id="PNS11053.1"/>
    </source>
</evidence>
<proteinExistence type="inferred from homology"/>
<keyword evidence="3 7" id="KW-0479">Metal-binding</keyword>
<organism evidence="8 9">
    <name type="scientific">Mixta theicola</name>
    <dbReference type="NCBI Taxonomy" id="1458355"/>
    <lineage>
        <taxon>Bacteria</taxon>
        <taxon>Pseudomonadati</taxon>
        <taxon>Pseudomonadota</taxon>
        <taxon>Gammaproteobacteria</taxon>
        <taxon>Enterobacterales</taxon>
        <taxon>Erwiniaceae</taxon>
        <taxon>Mixta</taxon>
    </lineage>
</organism>
<keyword evidence="5 7" id="KW-0408">Iron</keyword>